<evidence type="ECO:0000313" key="3">
    <source>
        <dbReference type="Proteomes" id="UP001139028"/>
    </source>
</evidence>
<keyword evidence="3" id="KW-1185">Reference proteome</keyword>
<dbReference type="PRINTS" id="PR00111">
    <property type="entry name" value="ABHYDROLASE"/>
</dbReference>
<dbReference type="EMBL" id="JALBWM010000151">
    <property type="protein sequence ID" value="MCO1336568.1"/>
    <property type="molecule type" value="Genomic_DNA"/>
</dbReference>
<evidence type="ECO:0000313" key="2">
    <source>
        <dbReference type="EMBL" id="MCO1336568.1"/>
    </source>
</evidence>
<sequence>MNAGFKKSRYCTKNKEDCLSYYYAPPLTENTLQYSVKFDAHAKDSVVNLSLNRDSFKEKYSGTVILLHGFRSSKEFMLYSALYFRFLGFQTIVPDLLGHGESDSNKKYGVGDSKIINGFIDNLISSGAIKGENLYIVGNSMGALTALYVSALRYDISGVILLAPMLPFDQALYNYGKLNHPLLSRIIPEKDVRQGANLALKKAGIEPNDTNILPLLNFSKLPILLASSPSDRISPYRNYKGLDQINIEVIEVDNRNHPSMATIGNTEHKAIIKWLNRIN</sequence>
<dbReference type="Pfam" id="PF12146">
    <property type="entry name" value="Hydrolase_4"/>
    <property type="match status" value="1"/>
</dbReference>
<keyword evidence="2" id="KW-0378">Hydrolase</keyword>
<dbReference type="SUPFAM" id="SSF53474">
    <property type="entry name" value="alpha/beta-Hydrolases"/>
    <property type="match status" value="1"/>
</dbReference>
<dbReference type="InterPro" id="IPR029058">
    <property type="entry name" value="AB_hydrolase_fold"/>
</dbReference>
<dbReference type="RefSeq" id="WP_252472312.1">
    <property type="nucleotide sequence ID" value="NZ_JALBWM010000151.1"/>
</dbReference>
<dbReference type="InterPro" id="IPR022742">
    <property type="entry name" value="Hydrolase_4"/>
</dbReference>
<dbReference type="PANTHER" id="PTHR42886">
    <property type="entry name" value="RE40534P-RELATED"/>
    <property type="match status" value="1"/>
</dbReference>
<reference evidence="2" key="1">
    <citation type="journal article" date="2022" name="Arch. Microbiol.">
        <title>Microbulbifer okhotskensis sp. nov., isolated from a deep bottom sediment of the Okhotsk Sea.</title>
        <authorList>
            <person name="Romanenko L."/>
            <person name="Kurilenko V."/>
            <person name="Otstavnykh N."/>
            <person name="Velansky P."/>
            <person name="Isaeva M."/>
            <person name="Mikhailov V."/>
        </authorList>
    </citation>
    <scope>NUCLEOTIDE SEQUENCE</scope>
    <source>
        <strain evidence="2">OS29</strain>
    </source>
</reference>
<dbReference type="AlphaFoldDB" id="A0A9X2J6T2"/>
<evidence type="ECO:0000259" key="1">
    <source>
        <dbReference type="Pfam" id="PF12146"/>
    </source>
</evidence>
<accession>A0A9X2J6T2</accession>
<feature type="domain" description="Serine aminopeptidase S33" evidence="1">
    <location>
        <begin position="61"/>
        <end position="194"/>
    </location>
</feature>
<dbReference type="Proteomes" id="UP001139028">
    <property type="component" value="Unassembled WGS sequence"/>
</dbReference>
<proteinExistence type="predicted"/>
<gene>
    <name evidence="2" type="ORF">MO867_19740</name>
</gene>
<dbReference type="PANTHER" id="PTHR42886:SF29">
    <property type="entry name" value="PUMMELIG, ISOFORM A"/>
    <property type="match status" value="1"/>
</dbReference>
<dbReference type="Gene3D" id="3.40.50.1820">
    <property type="entry name" value="alpha/beta hydrolase"/>
    <property type="match status" value="1"/>
</dbReference>
<dbReference type="InterPro" id="IPR000073">
    <property type="entry name" value="AB_hydrolase_1"/>
</dbReference>
<name>A0A9X2J6T2_9GAMM</name>
<dbReference type="GO" id="GO:0016787">
    <property type="term" value="F:hydrolase activity"/>
    <property type="evidence" value="ECO:0007669"/>
    <property type="project" value="UniProtKB-KW"/>
</dbReference>
<protein>
    <submittedName>
        <fullName evidence="2">Alpha/beta hydrolase</fullName>
    </submittedName>
</protein>
<comment type="caution">
    <text evidence="2">The sequence shown here is derived from an EMBL/GenBank/DDBJ whole genome shotgun (WGS) entry which is preliminary data.</text>
</comment>
<organism evidence="2 3">
    <name type="scientific">Microbulbifer okhotskensis</name>
    <dbReference type="NCBI Taxonomy" id="2926617"/>
    <lineage>
        <taxon>Bacteria</taxon>
        <taxon>Pseudomonadati</taxon>
        <taxon>Pseudomonadota</taxon>
        <taxon>Gammaproteobacteria</taxon>
        <taxon>Cellvibrionales</taxon>
        <taxon>Microbulbiferaceae</taxon>
        <taxon>Microbulbifer</taxon>
    </lineage>
</organism>